<dbReference type="InterPro" id="IPR020095">
    <property type="entry name" value="PsdUridine_synth_TruA_C"/>
</dbReference>
<dbReference type="PROSITE" id="PS00383">
    <property type="entry name" value="TYR_PHOSPHATASE_1"/>
    <property type="match status" value="1"/>
</dbReference>
<dbReference type="Pfam" id="PF00782">
    <property type="entry name" value="DSPc"/>
    <property type="match status" value="1"/>
</dbReference>
<dbReference type="PANTHER" id="PTHR46377:SF1">
    <property type="entry name" value="DUAL SPECIFICITY PROTEIN PHOSPHATASE 19"/>
    <property type="match status" value="1"/>
</dbReference>
<dbReference type="InterPro" id="IPR016130">
    <property type="entry name" value="Tyr_Pase_AS"/>
</dbReference>
<keyword evidence="9" id="KW-1185">Reference proteome</keyword>
<evidence type="ECO:0008006" key="10">
    <source>
        <dbReference type="Google" id="ProtNLM"/>
    </source>
</evidence>
<evidence type="ECO:0000259" key="7">
    <source>
        <dbReference type="PROSITE" id="PS50056"/>
    </source>
</evidence>
<dbReference type="InterPro" id="IPR020097">
    <property type="entry name" value="PsdUridine_synth_TruA_a/b_dom"/>
</dbReference>
<evidence type="ECO:0000313" key="9">
    <source>
        <dbReference type="Proteomes" id="UP000092460"/>
    </source>
</evidence>
<dbReference type="AlphaFoldDB" id="A0A1B0BAB6"/>
<dbReference type="InterPro" id="IPR000387">
    <property type="entry name" value="Tyr_Pase_dom"/>
</dbReference>
<organism evidence="8 9">
    <name type="scientific">Glossina palpalis gambiensis</name>
    <dbReference type="NCBI Taxonomy" id="67801"/>
    <lineage>
        <taxon>Eukaryota</taxon>
        <taxon>Metazoa</taxon>
        <taxon>Ecdysozoa</taxon>
        <taxon>Arthropoda</taxon>
        <taxon>Hexapoda</taxon>
        <taxon>Insecta</taxon>
        <taxon>Pterygota</taxon>
        <taxon>Neoptera</taxon>
        <taxon>Endopterygota</taxon>
        <taxon>Diptera</taxon>
        <taxon>Brachycera</taxon>
        <taxon>Muscomorpha</taxon>
        <taxon>Hippoboscoidea</taxon>
        <taxon>Glossinidae</taxon>
        <taxon>Glossina</taxon>
    </lineage>
</organism>
<evidence type="ECO:0000256" key="5">
    <source>
        <dbReference type="ARBA" id="ARBA00023235"/>
    </source>
</evidence>
<dbReference type="PROSITE" id="PS50054">
    <property type="entry name" value="TYR_PHOSPHATASE_DUAL"/>
    <property type="match status" value="1"/>
</dbReference>
<dbReference type="InterPro" id="IPR029021">
    <property type="entry name" value="Prot-tyrosine_phosphatase-like"/>
</dbReference>
<dbReference type="PANTHER" id="PTHR46377">
    <property type="entry name" value="DUAL SPECIFICITY PROTEIN PHOSPHATASE 19"/>
    <property type="match status" value="1"/>
</dbReference>
<dbReference type="Gene3D" id="3.30.70.580">
    <property type="entry name" value="Pseudouridine synthase I, catalytic domain, N-terminal subdomain"/>
    <property type="match status" value="1"/>
</dbReference>
<reference evidence="9" key="1">
    <citation type="submission" date="2015-01" db="EMBL/GenBank/DDBJ databases">
        <authorList>
            <person name="Aksoy S."/>
            <person name="Warren W."/>
            <person name="Wilson R.K."/>
        </authorList>
    </citation>
    <scope>NUCLEOTIDE SEQUENCE [LARGE SCALE GENOMIC DNA]</scope>
    <source>
        <strain evidence="9">IAEA</strain>
    </source>
</reference>
<dbReference type="HAMAP" id="MF_00171">
    <property type="entry name" value="TruA"/>
    <property type="match status" value="1"/>
</dbReference>
<dbReference type="InterPro" id="IPR020103">
    <property type="entry name" value="PsdUridine_synth_cat_dom_sf"/>
</dbReference>
<dbReference type="GO" id="GO:0005737">
    <property type="term" value="C:cytoplasm"/>
    <property type="evidence" value="ECO:0007669"/>
    <property type="project" value="TreeGrafter"/>
</dbReference>
<evidence type="ECO:0000256" key="2">
    <source>
        <dbReference type="ARBA" id="ARBA00022694"/>
    </source>
</evidence>
<dbReference type="Proteomes" id="UP000092460">
    <property type="component" value="Unassembled WGS sequence"/>
</dbReference>
<dbReference type="InterPro" id="IPR001406">
    <property type="entry name" value="PsdUridine_synth_TruA"/>
</dbReference>
<dbReference type="InterPro" id="IPR000340">
    <property type="entry name" value="Dual-sp_phosphatase_cat-dom"/>
</dbReference>
<dbReference type="CDD" id="cd14498">
    <property type="entry name" value="DSP"/>
    <property type="match status" value="1"/>
</dbReference>
<protein>
    <recommendedName>
        <fullName evidence="10">tRNA pseudouridine synthase</fullName>
    </recommendedName>
</protein>
<proteinExistence type="inferred from homology"/>
<keyword evidence="4" id="KW-0904">Protein phosphatase</keyword>
<dbReference type="GO" id="GO:0003723">
    <property type="term" value="F:RNA binding"/>
    <property type="evidence" value="ECO:0007669"/>
    <property type="project" value="InterPro"/>
</dbReference>
<dbReference type="VEuPathDB" id="VectorBase:GPPI023809"/>
<dbReference type="EnsemblMetazoa" id="GPPI023809-RA">
    <property type="protein sequence ID" value="GPPI023809-PA"/>
    <property type="gene ID" value="GPPI023809"/>
</dbReference>
<dbReference type="InterPro" id="IPR020094">
    <property type="entry name" value="TruA/RsuA/RluB/E/F_N"/>
</dbReference>
<evidence type="ECO:0000313" key="8">
    <source>
        <dbReference type="EnsemblMetazoa" id="GPPI023809-PA"/>
    </source>
</evidence>
<keyword evidence="5" id="KW-0413">Isomerase</keyword>
<reference evidence="8" key="2">
    <citation type="submission" date="2020-05" db="UniProtKB">
        <authorList>
            <consortium name="EnsemblMetazoa"/>
        </authorList>
    </citation>
    <scope>IDENTIFICATION</scope>
    <source>
        <strain evidence="8">IAEA</strain>
    </source>
</reference>
<dbReference type="EMBL" id="JXJN01010889">
    <property type="status" value="NOT_ANNOTATED_CDS"/>
    <property type="molecule type" value="Genomic_DNA"/>
</dbReference>
<dbReference type="Gene3D" id="3.90.190.10">
    <property type="entry name" value="Protein tyrosine phosphatase superfamily"/>
    <property type="match status" value="1"/>
</dbReference>
<dbReference type="GO" id="GO:0001522">
    <property type="term" value="P:pseudouridine synthesis"/>
    <property type="evidence" value="ECO:0007669"/>
    <property type="project" value="InterPro"/>
</dbReference>
<dbReference type="SUPFAM" id="SSF55120">
    <property type="entry name" value="Pseudouridine synthase"/>
    <property type="match status" value="1"/>
</dbReference>
<dbReference type="GO" id="GO:0008033">
    <property type="term" value="P:tRNA processing"/>
    <property type="evidence" value="ECO:0007669"/>
    <property type="project" value="UniProtKB-KW"/>
</dbReference>
<dbReference type="PROSITE" id="PS50056">
    <property type="entry name" value="TYR_PHOSPHATASE_2"/>
    <property type="match status" value="1"/>
</dbReference>
<dbReference type="SMART" id="SM00195">
    <property type="entry name" value="DSPc"/>
    <property type="match status" value="1"/>
</dbReference>
<evidence type="ECO:0000256" key="4">
    <source>
        <dbReference type="ARBA" id="ARBA00022912"/>
    </source>
</evidence>
<accession>A0A1B0BAB6</accession>
<sequence length="526" mass="60241">MLIRIVEVPLKQLFTSSCITCYFKIMYRYLIELSYMGTRFRGMQRNIIKSGKLSIDTTTVQGCLELALRVFRPILIDEAFCDANKYYSTDSGVHALHTAIHVDLQRCDNTPYDVQAITGVLNRTLNKQSLPIRILNTRIVPETFHCRYNALGRTYLYRIAVAKSNLVTPNGSRNKNFEVYLPVEELDRCFFVQDPNFDVQRFIEASRLLVGRHDFRTFMSTVRDKNARASHPMFTVRDIDEINIKPGKTVAVGSNAELAESLYNYWDIEIKAKSFLYKQVRRMVGCLVAVATNRINEKSLYEMVTIPSKNNWDHRVLLSPAFGLYLSRVHYNRRTLKPTHTIITTNTGERFRKTSRSEELVKLSGLSFGFVVDTKPDLIPNCILENFLYLGSQDSVNKETLLNHNITNVLSIGIEVSSLDLIKNIAKLFVPCLDLPETLLVDAVFSKSFDFIEECRLNGGKILIHCNAGISRSPSVVIAYLMHYRGMDFQTAYEYVKTKRPCIQPNEGFLIQLKNYNKIPINGNDL</sequence>
<dbReference type="InterPro" id="IPR020422">
    <property type="entry name" value="TYR_PHOSPHATASE_DUAL_dom"/>
</dbReference>
<evidence type="ECO:0000256" key="3">
    <source>
        <dbReference type="ARBA" id="ARBA00022801"/>
    </source>
</evidence>
<evidence type="ECO:0000256" key="1">
    <source>
        <dbReference type="ARBA" id="ARBA00009375"/>
    </source>
</evidence>
<dbReference type="STRING" id="67801.A0A1B0BAB6"/>
<evidence type="ECO:0000259" key="6">
    <source>
        <dbReference type="PROSITE" id="PS50054"/>
    </source>
</evidence>
<dbReference type="GO" id="GO:0009982">
    <property type="term" value="F:pseudouridine synthase activity"/>
    <property type="evidence" value="ECO:0007669"/>
    <property type="project" value="InterPro"/>
</dbReference>
<feature type="domain" description="Tyrosine-protein phosphatase" evidence="6">
    <location>
        <begin position="379"/>
        <end position="522"/>
    </location>
</feature>
<comment type="similarity">
    <text evidence="1">Belongs to the tRNA pseudouridine synthase TruA family.</text>
</comment>
<dbReference type="GO" id="GO:0008579">
    <property type="term" value="F:JUN kinase phosphatase activity"/>
    <property type="evidence" value="ECO:0007669"/>
    <property type="project" value="TreeGrafter"/>
</dbReference>
<dbReference type="Pfam" id="PF01416">
    <property type="entry name" value="PseudoU_synth_1"/>
    <property type="match status" value="1"/>
</dbReference>
<dbReference type="Gene3D" id="3.30.70.660">
    <property type="entry name" value="Pseudouridine synthase I, catalytic domain, C-terminal subdomain"/>
    <property type="match status" value="1"/>
</dbReference>
<name>A0A1B0BAB6_9MUSC</name>
<feature type="domain" description="Tyrosine specific protein phosphatases" evidence="7">
    <location>
        <begin position="443"/>
        <end position="501"/>
    </location>
</feature>
<keyword evidence="2" id="KW-0819">tRNA processing</keyword>
<dbReference type="SUPFAM" id="SSF52799">
    <property type="entry name" value="(Phosphotyrosine protein) phosphatases II"/>
    <property type="match status" value="1"/>
</dbReference>
<keyword evidence="3" id="KW-0378">Hydrolase</keyword>